<dbReference type="Pfam" id="PF00004">
    <property type="entry name" value="AAA"/>
    <property type="match status" value="1"/>
</dbReference>
<dbReference type="InterPro" id="IPR036770">
    <property type="entry name" value="Ankyrin_rpt-contain_sf"/>
</dbReference>
<dbReference type="PRINTS" id="PR00819">
    <property type="entry name" value="CBXCFQXSUPER"/>
</dbReference>
<dbReference type="InterPro" id="IPR002110">
    <property type="entry name" value="Ankyrin_rpt"/>
</dbReference>
<dbReference type="PANTHER" id="PTHR43392:SF2">
    <property type="entry name" value="AAA-TYPE ATPASE FAMILY PROTEIN _ ANKYRIN REPEAT FAMILY PROTEIN"/>
    <property type="match status" value="1"/>
</dbReference>
<evidence type="ECO:0000259" key="4">
    <source>
        <dbReference type="SMART" id="SM00382"/>
    </source>
</evidence>
<feature type="domain" description="AAA+ ATPase" evidence="4">
    <location>
        <begin position="315"/>
        <end position="453"/>
    </location>
</feature>
<name>A0A7S2PGV2_9STRA</name>
<accession>A0A7S2PGV2</accession>
<evidence type="ECO:0000256" key="3">
    <source>
        <dbReference type="ARBA" id="ARBA00022840"/>
    </source>
</evidence>
<dbReference type="SUPFAM" id="SSF52540">
    <property type="entry name" value="P-loop containing nucleoside triphosphate hydrolases"/>
    <property type="match status" value="1"/>
</dbReference>
<dbReference type="InterPro" id="IPR003593">
    <property type="entry name" value="AAA+_ATPase"/>
</dbReference>
<sequence length="547" mass="60323">MTDTILHELCKGFGALLTRAKSSNFPAEASRANERGNLPLHAAASFQAPVDAIEALIKANPSAPAFANGIGNLPIHHACMWQAPPETVELLLAKHPTGATVRNQYGSLPLHMAASNQATPEVIRLLIENYPDALHLQNDDGMTPLDLALADGSASEAVVALLQGRPPPAEPSKRQQAEALIQRAEQMEGKLSSMRGGQGRQRGDLKIVVDAIRKIADRFPHALYAAGVDPDEIELALEDSNHNLTPDEVILDVVKRRVVSKVPPKGSVNANDRVETVLKMIVGLYHLKSQIRGLRRTMEINDLRESILGVDIRLQTPHMVFVGNPGSGKTYVGRFLAKVLHELGIIRKAKFVEVERMDLVARDQAKTRAKTREVLEDAKGGILFVDEAYTLGMHSRRHNADLGNYAIAELISSMDHGGDPLIISSGFPTEMQSFLASQMELKRRCPLMFEFPDYDSLSLAQIFVDLATTKGFELGEGLTPEFVAGLLEQETTKEWRSERNGRLCEQLLASVRTEVRRRIRRADVPELVDPHLVLKEDVENVITTDFK</sequence>
<dbReference type="SMART" id="SM00248">
    <property type="entry name" value="ANK"/>
    <property type="match status" value="4"/>
</dbReference>
<dbReference type="AlphaFoldDB" id="A0A7S2PGV2"/>
<gene>
    <name evidence="5" type="ORF">LDAN0321_LOCUS16002</name>
</gene>
<dbReference type="Gene3D" id="3.40.50.300">
    <property type="entry name" value="P-loop containing nucleotide triphosphate hydrolases"/>
    <property type="match status" value="1"/>
</dbReference>
<dbReference type="InterPro" id="IPR000641">
    <property type="entry name" value="CbxX/CfxQ"/>
</dbReference>
<keyword evidence="3" id="KW-0067">ATP-binding</keyword>
<dbReference type="CDD" id="cd00009">
    <property type="entry name" value="AAA"/>
    <property type="match status" value="1"/>
</dbReference>
<protein>
    <recommendedName>
        <fullName evidence="4">AAA+ ATPase domain-containing protein</fullName>
    </recommendedName>
</protein>
<evidence type="ECO:0000256" key="1">
    <source>
        <dbReference type="ARBA" id="ARBA00010378"/>
    </source>
</evidence>
<evidence type="ECO:0000313" key="5">
    <source>
        <dbReference type="EMBL" id="CAD9598932.1"/>
    </source>
</evidence>
<organism evidence="5">
    <name type="scientific">Leptocylindrus danicus</name>
    <dbReference type="NCBI Taxonomy" id="163516"/>
    <lineage>
        <taxon>Eukaryota</taxon>
        <taxon>Sar</taxon>
        <taxon>Stramenopiles</taxon>
        <taxon>Ochrophyta</taxon>
        <taxon>Bacillariophyta</taxon>
        <taxon>Coscinodiscophyceae</taxon>
        <taxon>Chaetocerotophycidae</taxon>
        <taxon>Leptocylindrales</taxon>
        <taxon>Leptocylindraceae</taxon>
        <taxon>Leptocylindrus</taxon>
    </lineage>
</organism>
<dbReference type="PANTHER" id="PTHR43392">
    <property type="entry name" value="AAA-TYPE ATPASE FAMILY PROTEIN / ANKYRIN REPEAT FAMILY PROTEIN"/>
    <property type="match status" value="1"/>
</dbReference>
<keyword evidence="2" id="KW-0547">Nucleotide-binding</keyword>
<dbReference type="GO" id="GO:0005524">
    <property type="term" value="F:ATP binding"/>
    <property type="evidence" value="ECO:0007669"/>
    <property type="project" value="UniProtKB-KW"/>
</dbReference>
<dbReference type="GO" id="GO:0016887">
    <property type="term" value="F:ATP hydrolysis activity"/>
    <property type="evidence" value="ECO:0007669"/>
    <property type="project" value="InterPro"/>
</dbReference>
<dbReference type="Pfam" id="PF12796">
    <property type="entry name" value="Ank_2"/>
    <property type="match status" value="1"/>
</dbReference>
<dbReference type="SMART" id="SM00382">
    <property type="entry name" value="AAA"/>
    <property type="match status" value="1"/>
</dbReference>
<proteinExistence type="inferred from homology"/>
<dbReference type="InterPro" id="IPR050773">
    <property type="entry name" value="CbxX/CfxQ_RuBisCO_ESX"/>
</dbReference>
<dbReference type="SUPFAM" id="SSF48403">
    <property type="entry name" value="Ankyrin repeat"/>
    <property type="match status" value="1"/>
</dbReference>
<evidence type="ECO:0000256" key="2">
    <source>
        <dbReference type="ARBA" id="ARBA00022741"/>
    </source>
</evidence>
<dbReference type="InterPro" id="IPR003959">
    <property type="entry name" value="ATPase_AAA_core"/>
</dbReference>
<comment type="similarity">
    <text evidence="1">Belongs to the CbxX/CfxQ family.</text>
</comment>
<dbReference type="EMBL" id="HBGY01025921">
    <property type="protein sequence ID" value="CAD9598932.1"/>
    <property type="molecule type" value="Transcribed_RNA"/>
</dbReference>
<dbReference type="Gene3D" id="1.25.40.20">
    <property type="entry name" value="Ankyrin repeat-containing domain"/>
    <property type="match status" value="1"/>
</dbReference>
<reference evidence="5" key="1">
    <citation type="submission" date="2021-01" db="EMBL/GenBank/DDBJ databases">
        <authorList>
            <person name="Corre E."/>
            <person name="Pelletier E."/>
            <person name="Niang G."/>
            <person name="Scheremetjew M."/>
            <person name="Finn R."/>
            <person name="Kale V."/>
            <person name="Holt S."/>
            <person name="Cochrane G."/>
            <person name="Meng A."/>
            <person name="Brown T."/>
            <person name="Cohen L."/>
        </authorList>
    </citation>
    <scope>NUCLEOTIDE SEQUENCE</scope>
    <source>
        <strain evidence="5">B650</strain>
    </source>
</reference>
<dbReference type="InterPro" id="IPR027417">
    <property type="entry name" value="P-loop_NTPase"/>
</dbReference>